<evidence type="ECO:0000313" key="1">
    <source>
        <dbReference type="EMBL" id="CAJ2675365.1"/>
    </source>
</evidence>
<comment type="caution">
    <text evidence="1">The sequence shown here is derived from an EMBL/GenBank/DDBJ whole genome shotgun (WGS) entry which is preliminary data.</text>
</comment>
<keyword evidence="2" id="KW-1185">Reference proteome</keyword>
<proteinExistence type="predicted"/>
<dbReference type="Proteomes" id="UP001177021">
    <property type="component" value="Unassembled WGS sequence"/>
</dbReference>
<evidence type="ECO:0000313" key="2">
    <source>
        <dbReference type="Proteomes" id="UP001177021"/>
    </source>
</evidence>
<reference evidence="1" key="1">
    <citation type="submission" date="2023-10" db="EMBL/GenBank/DDBJ databases">
        <authorList>
            <person name="Rodriguez Cubillos JULIANA M."/>
            <person name="De Vega J."/>
        </authorList>
    </citation>
    <scope>NUCLEOTIDE SEQUENCE</scope>
</reference>
<dbReference type="EMBL" id="CASHSV030000716">
    <property type="protein sequence ID" value="CAJ2675365.1"/>
    <property type="molecule type" value="Genomic_DNA"/>
</dbReference>
<protein>
    <submittedName>
        <fullName evidence="1">Uncharacterized protein</fullName>
    </submittedName>
</protein>
<accession>A0ACB0M3Z7</accession>
<gene>
    <name evidence="1" type="ORF">MILVUS5_LOCUS38407</name>
</gene>
<organism evidence="1 2">
    <name type="scientific">Trifolium pratense</name>
    <name type="common">Red clover</name>
    <dbReference type="NCBI Taxonomy" id="57577"/>
    <lineage>
        <taxon>Eukaryota</taxon>
        <taxon>Viridiplantae</taxon>
        <taxon>Streptophyta</taxon>
        <taxon>Embryophyta</taxon>
        <taxon>Tracheophyta</taxon>
        <taxon>Spermatophyta</taxon>
        <taxon>Magnoliopsida</taxon>
        <taxon>eudicotyledons</taxon>
        <taxon>Gunneridae</taxon>
        <taxon>Pentapetalae</taxon>
        <taxon>rosids</taxon>
        <taxon>fabids</taxon>
        <taxon>Fabales</taxon>
        <taxon>Fabaceae</taxon>
        <taxon>Papilionoideae</taxon>
        <taxon>50 kb inversion clade</taxon>
        <taxon>NPAAA clade</taxon>
        <taxon>Hologalegina</taxon>
        <taxon>IRL clade</taxon>
        <taxon>Trifolieae</taxon>
        <taxon>Trifolium</taxon>
    </lineage>
</organism>
<name>A0ACB0M3Z7_TRIPR</name>
<sequence length="417" mass="45470">MELVTASDLLVTASVALLISFIVAKLVSFATTDTHVDVHHQPVGPVHRVEKRLTVHSPQKKSRTGFITPVHVTAIANNLETEHDNTRDATVESGSNVAGELPPTNSDVIFATVDSGSNVTGELPPTSSDVTEAKVDLGSNVAVEVSPTNSDETEAKVDSGSNVAFELPATNSDETETKVNDSGSNVGVELSPISSDEVETKVESDSNVVDDFLNEETVVKSDDSTERRNDEVVEEIIEEKSTGKVDDEDEDDWEWEGIERSEVEKMFMEATEFVGEKGYIGNCDDDLEMELYGLHKVAMEGPCRESQPMPLKLSARAKWNAWQKLGNMSPEVAMERYISLLSDKFPEWMKNTSAGITEEKPTGSEVSESGATDSSSALSHQQIILTERELVQEFGAPKLIPDTESDSENNLVWNFSG</sequence>